<dbReference type="RefSeq" id="WP_207566434.1">
    <property type="nucleotide sequence ID" value="NZ_CP071446.1"/>
</dbReference>
<feature type="binding site" evidence="7">
    <location>
        <position position="10"/>
    </location>
    <ligand>
        <name>NADPH</name>
        <dbReference type="ChEBI" id="CHEBI:57783"/>
    </ligand>
</feature>
<comment type="catalytic activity">
    <reaction evidence="7 9">
        <text>sn-glycerol 3-phosphate + NADP(+) = dihydroxyacetone phosphate + NADPH + H(+)</text>
        <dbReference type="Rhea" id="RHEA:11096"/>
        <dbReference type="ChEBI" id="CHEBI:15378"/>
        <dbReference type="ChEBI" id="CHEBI:57597"/>
        <dbReference type="ChEBI" id="CHEBI:57642"/>
        <dbReference type="ChEBI" id="CHEBI:57783"/>
        <dbReference type="ChEBI" id="CHEBI:58349"/>
        <dbReference type="EC" id="1.1.1.94"/>
    </reaction>
</comment>
<feature type="binding site" evidence="7">
    <location>
        <position position="182"/>
    </location>
    <ligand>
        <name>sn-glycerol 3-phosphate</name>
        <dbReference type="ChEBI" id="CHEBI:57597"/>
    </ligand>
</feature>
<feature type="domain" description="Glycerol-3-phosphate dehydrogenase NAD-dependent N-terminal" evidence="10">
    <location>
        <begin position="4"/>
        <end position="150"/>
    </location>
</feature>
<dbReference type="NCBIfam" id="NF000940">
    <property type="entry name" value="PRK00094.1-2"/>
    <property type="match status" value="1"/>
</dbReference>
<dbReference type="InterPro" id="IPR008927">
    <property type="entry name" value="6-PGluconate_DH-like_C_sf"/>
</dbReference>
<feature type="binding site" evidence="7">
    <location>
        <position position="11"/>
    </location>
    <ligand>
        <name>NADPH</name>
        <dbReference type="ChEBI" id="CHEBI:57783"/>
    </ligand>
</feature>
<comment type="pathway">
    <text evidence="7">Membrane lipid metabolism; glycerophospholipid metabolism.</text>
</comment>
<evidence type="ECO:0000256" key="2">
    <source>
        <dbReference type="ARBA" id="ARBA00022516"/>
    </source>
</evidence>
<keyword evidence="7" id="KW-0547">Nucleotide-binding</keyword>
<feature type="binding site" evidence="7">
    <location>
        <position position="31"/>
    </location>
    <ligand>
        <name>NADPH</name>
        <dbReference type="ChEBI" id="CHEBI:57783"/>
    </ligand>
</feature>
<comment type="function">
    <text evidence="7">Catalyzes the reduction of the glycolytic intermediate dihydroxyacetone phosphate (DHAP) to sn-glycerol 3-phosphate (G3P), the key precursor for phospholipid synthesis.</text>
</comment>
<evidence type="ECO:0000256" key="9">
    <source>
        <dbReference type="RuleBase" id="RU000439"/>
    </source>
</evidence>
<evidence type="ECO:0000256" key="6">
    <source>
        <dbReference type="ARBA" id="ARBA00023264"/>
    </source>
</evidence>
<evidence type="ECO:0000256" key="8">
    <source>
        <dbReference type="RuleBase" id="RU000437"/>
    </source>
</evidence>
<comment type="catalytic activity">
    <reaction evidence="7">
        <text>sn-glycerol 3-phosphate + NAD(+) = dihydroxyacetone phosphate + NADH + H(+)</text>
        <dbReference type="Rhea" id="RHEA:11092"/>
        <dbReference type="ChEBI" id="CHEBI:15378"/>
        <dbReference type="ChEBI" id="CHEBI:57540"/>
        <dbReference type="ChEBI" id="CHEBI:57597"/>
        <dbReference type="ChEBI" id="CHEBI:57642"/>
        <dbReference type="ChEBI" id="CHEBI:57945"/>
        <dbReference type="EC" id="1.1.1.94"/>
    </reaction>
</comment>
<dbReference type="Pfam" id="PF01210">
    <property type="entry name" value="NAD_Gly3P_dh_N"/>
    <property type="match status" value="1"/>
</dbReference>
<dbReference type="PRINTS" id="PR00077">
    <property type="entry name" value="GPDHDRGNASE"/>
</dbReference>
<dbReference type="SUPFAM" id="SSF48179">
    <property type="entry name" value="6-phosphogluconate dehydrogenase C-terminal domain-like"/>
    <property type="match status" value="1"/>
</dbReference>
<keyword evidence="2 7" id="KW-0444">Lipid biosynthesis</keyword>
<proteinExistence type="inferred from homology"/>
<dbReference type="PANTHER" id="PTHR11728:SF1">
    <property type="entry name" value="GLYCEROL-3-PHOSPHATE DEHYDROGENASE [NAD(+)] 2, CHLOROPLASTIC"/>
    <property type="match status" value="1"/>
</dbReference>
<evidence type="ECO:0000259" key="10">
    <source>
        <dbReference type="Pfam" id="PF01210"/>
    </source>
</evidence>
<feature type="binding site" evidence="7">
    <location>
        <position position="272"/>
    </location>
    <ligand>
        <name>NADPH</name>
        <dbReference type="ChEBI" id="CHEBI:57783"/>
    </ligand>
</feature>
<sequence>MKYCVLGSGSWGTAFSNMLHNNGKSVILWARRKEICKKINEEKFSPYLPQTNINVFCSTDLNECISYSDVIIIAIPVQHLRNILKQIDKHKIDSKIILNLSKGIEISTGKRVSEIIYEFFDNVSYAVLSGPSHAEEVVQKIPTAVTIAGEYAESLQKDISNDFFRVYTSSDVTGVELAGALKNIMAIAAGILDGLGNWDNAKAALMTRALYEMIKFGKAFGAKHETFMGLSGIGDLMVTCNSKHSRNRWLGEQIAKGKNIKEILSQTRMIAEGMYTVDAVMKIAKRLKIDMPISKEVYEIIYRGKTPKESMISLMSRPLKNEWYV</sequence>
<evidence type="ECO:0000256" key="7">
    <source>
        <dbReference type="HAMAP-Rule" id="MF_00394"/>
    </source>
</evidence>
<feature type="binding site" evidence="7">
    <location>
        <position position="247"/>
    </location>
    <ligand>
        <name>sn-glycerol 3-phosphate</name>
        <dbReference type="ChEBI" id="CHEBI:57597"/>
    </ligand>
</feature>
<accession>A0ABX7S953</accession>
<evidence type="ECO:0000256" key="4">
    <source>
        <dbReference type="ARBA" id="ARBA00023098"/>
    </source>
</evidence>
<feature type="binding site" evidence="7">
    <location>
        <position position="235"/>
    </location>
    <ligand>
        <name>sn-glycerol 3-phosphate</name>
        <dbReference type="ChEBI" id="CHEBI:57597"/>
    </ligand>
</feature>
<dbReference type="PANTHER" id="PTHR11728">
    <property type="entry name" value="GLYCEROL-3-PHOSPHATE DEHYDROGENASE"/>
    <property type="match status" value="1"/>
</dbReference>
<dbReference type="PIRSF" id="PIRSF000114">
    <property type="entry name" value="Glycerol-3-P_dh"/>
    <property type="match status" value="1"/>
</dbReference>
<name>A0ABX7S953_9BACT</name>
<dbReference type="Gene3D" id="3.40.50.720">
    <property type="entry name" value="NAD(P)-binding Rossmann-like Domain"/>
    <property type="match status" value="1"/>
</dbReference>
<feature type="binding site" evidence="7">
    <location>
        <position position="130"/>
    </location>
    <ligand>
        <name>sn-glycerol 3-phosphate</name>
        <dbReference type="ChEBI" id="CHEBI:57597"/>
    </ligand>
</feature>
<feature type="binding site" evidence="7">
    <location>
        <position position="246"/>
    </location>
    <ligand>
        <name>sn-glycerol 3-phosphate</name>
        <dbReference type="ChEBI" id="CHEBI:57597"/>
    </ligand>
</feature>
<gene>
    <name evidence="7" type="primary">gpsA</name>
    <name evidence="12" type="ORF">JYK00_08280</name>
</gene>
<feature type="binding site" evidence="7">
    <location>
        <position position="246"/>
    </location>
    <ligand>
        <name>NADPH</name>
        <dbReference type="ChEBI" id="CHEBI:57783"/>
    </ligand>
</feature>
<dbReference type="InterPro" id="IPR006168">
    <property type="entry name" value="G3P_DH_NAD-dep"/>
</dbReference>
<keyword evidence="13" id="KW-1185">Reference proteome</keyword>
<dbReference type="Proteomes" id="UP000671862">
    <property type="component" value="Chromosome"/>
</dbReference>
<feature type="binding site" evidence="7">
    <location>
        <position position="270"/>
    </location>
    <ligand>
        <name>NADPH</name>
        <dbReference type="ChEBI" id="CHEBI:57783"/>
    </ligand>
</feature>
<feature type="binding site" evidence="7">
    <location>
        <position position="134"/>
    </location>
    <ligand>
        <name>NADPH</name>
        <dbReference type="ChEBI" id="CHEBI:57783"/>
    </ligand>
</feature>
<feature type="binding site" evidence="7">
    <location>
        <position position="132"/>
    </location>
    <ligand>
        <name>sn-glycerol 3-phosphate</name>
        <dbReference type="ChEBI" id="CHEBI:57597"/>
    </ligand>
</feature>
<evidence type="ECO:0000256" key="1">
    <source>
        <dbReference type="ARBA" id="ARBA00011009"/>
    </source>
</evidence>
<keyword evidence="5 7" id="KW-0594">Phospholipid biosynthesis</keyword>
<keyword evidence="7" id="KW-0521">NADP</keyword>
<dbReference type="InterPro" id="IPR006109">
    <property type="entry name" value="G3P_DH_NAD-dep_C"/>
</dbReference>
<keyword evidence="4 7" id="KW-0443">Lipid metabolism</keyword>
<feature type="active site" description="Proton acceptor" evidence="7">
    <location>
        <position position="182"/>
    </location>
</feature>
<dbReference type="EMBL" id="CP071446">
    <property type="protein sequence ID" value="QTA37710.1"/>
    <property type="molecule type" value="Genomic_DNA"/>
</dbReference>
<feature type="binding site" evidence="7">
    <location>
        <position position="245"/>
    </location>
    <ligand>
        <name>sn-glycerol 3-phosphate</name>
        <dbReference type="ChEBI" id="CHEBI:57597"/>
    </ligand>
</feature>
<keyword evidence="6 7" id="KW-1208">Phospholipid metabolism</keyword>
<dbReference type="InterPro" id="IPR036291">
    <property type="entry name" value="NAD(P)-bd_dom_sf"/>
</dbReference>
<comment type="subcellular location">
    <subcellularLocation>
        <location evidence="7">Cytoplasm</location>
    </subcellularLocation>
</comment>
<keyword evidence="3 7" id="KW-0560">Oxidoreductase</keyword>
<evidence type="ECO:0000313" key="12">
    <source>
        <dbReference type="EMBL" id="QTA37710.1"/>
    </source>
</evidence>
<protein>
    <recommendedName>
        <fullName evidence="7">Glycerol-3-phosphate dehydrogenase [NAD(P)+]</fullName>
        <ecNumber evidence="7">1.1.1.94</ecNumber>
    </recommendedName>
    <alternativeName>
        <fullName evidence="7">NAD(P)(+)-dependent glycerol-3-phosphate dehydrogenase</fullName>
    </alternativeName>
    <alternativeName>
        <fullName evidence="7">NAD(P)H-dependent dihydroxyacetone-phosphate reductase</fullName>
    </alternativeName>
</protein>
<dbReference type="HAMAP" id="MF_00394">
    <property type="entry name" value="NAD_Glyc3P_dehydrog"/>
    <property type="match status" value="1"/>
</dbReference>
<comment type="similarity">
    <text evidence="1 7 8">Belongs to the NAD-dependent glycerol-3-phosphate dehydrogenase family.</text>
</comment>
<keyword evidence="7" id="KW-0963">Cytoplasm</keyword>
<feature type="domain" description="Glycerol-3-phosphate dehydrogenase NAD-dependent C-terminal" evidence="11">
    <location>
        <begin position="171"/>
        <end position="310"/>
    </location>
</feature>
<evidence type="ECO:0000256" key="5">
    <source>
        <dbReference type="ARBA" id="ARBA00023209"/>
    </source>
</evidence>
<feature type="binding site" evidence="7">
    <location>
        <position position="47"/>
    </location>
    <ligand>
        <name>NADPH</name>
        <dbReference type="ChEBI" id="CHEBI:57783"/>
    </ligand>
</feature>
<dbReference type="Pfam" id="PF07479">
    <property type="entry name" value="NAD_Gly3P_dh_C"/>
    <property type="match status" value="1"/>
</dbReference>
<organism evidence="12 13">
    <name type="scientific">Thermosipho ferrireducens</name>
    <dbReference type="NCBI Taxonomy" id="2571116"/>
    <lineage>
        <taxon>Bacteria</taxon>
        <taxon>Thermotogati</taxon>
        <taxon>Thermotogota</taxon>
        <taxon>Thermotogae</taxon>
        <taxon>Thermotogales</taxon>
        <taxon>Fervidobacteriaceae</taxon>
        <taxon>Thermosipho</taxon>
    </lineage>
</organism>
<dbReference type="Gene3D" id="1.10.1040.10">
    <property type="entry name" value="N-(1-d-carboxylethyl)-l-norvaline Dehydrogenase, domain 2"/>
    <property type="match status" value="1"/>
</dbReference>
<evidence type="ECO:0000259" key="11">
    <source>
        <dbReference type="Pfam" id="PF07479"/>
    </source>
</evidence>
<feature type="binding site" evidence="7">
    <location>
        <position position="32"/>
    </location>
    <ligand>
        <name>NADPH</name>
        <dbReference type="ChEBI" id="CHEBI:57783"/>
    </ligand>
</feature>
<evidence type="ECO:0000256" key="3">
    <source>
        <dbReference type="ARBA" id="ARBA00023002"/>
    </source>
</evidence>
<reference evidence="12 13" key="1">
    <citation type="submission" date="2021-03" db="EMBL/GenBank/DDBJ databases">
        <title>Thermosipho ferrireducens sp.nov., an anaerobic thermophilic iron-reducing bacterium isolated from a deep-sea hydrothermal sulfide deposits.</title>
        <authorList>
            <person name="Zeng X."/>
            <person name="Chen Y."/>
            <person name="Shao Z."/>
        </authorList>
    </citation>
    <scope>NUCLEOTIDE SEQUENCE [LARGE SCALE GENOMIC DNA]</scope>
    <source>
        <strain evidence="12 13">JL129W03</strain>
    </source>
</reference>
<dbReference type="NCBIfam" id="NF000942">
    <property type="entry name" value="PRK00094.1-4"/>
    <property type="match status" value="1"/>
</dbReference>
<dbReference type="InterPro" id="IPR011128">
    <property type="entry name" value="G3P_DH_NAD-dep_N"/>
</dbReference>
<dbReference type="SUPFAM" id="SSF51735">
    <property type="entry name" value="NAD(P)-binding Rossmann-fold domains"/>
    <property type="match status" value="1"/>
</dbReference>
<evidence type="ECO:0000313" key="13">
    <source>
        <dbReference type="Proteomes" id="UP000671862"/>
    </source>
</evidence>
<dbReference type="InterPro" id="IPR013328">
    <property type="entry name" value="6PGD_dom2"/>
</dbReference>
<keyword evidence="7 8" id="KW-0520">NAD</keyword>
<dbReference type="EC" id="1.1.1.94" evidence="7"/>
<feature type="binding site" evidence="7">
    <location>
        <position position="102"/>
    </location>
    <ligand>
        <name>NADPH</name>
        <dbReference type="ChEBI" id="CHEBI:57783"/>
    </ligand>
</feature>
<feature type="binding site" evidence="7">
    <location>
        <position position="102"/>
    </location>
    <ligand>
        <name>sn-glycerol 3-phosphate</name>
        <dbReference type="ChEBI" id="CHEBI:57597"/>
    </ligand>
</feature>